<dbReference type="EMBL" id="MT142948">
    <property type="protein sequence ID" value="QJA90923.1"/>
    <property type="molecule type" value="Genomic_DNA"/>
</dbReference>
<protein>
    <submittedName>
        <fullName evidence="1">Uncharacterized protein</fullName>
    </submittedName>
</protein>
<sequence>MNHKYLPSIGQKHCAICKRGVIDHTKAATCEACSNTGECELIGTMLLCESCQAKENTTQSIPPVVIETKTTESLIGQINKVAESTTVKSLVDSAIKGNIKQYTDFFNASMPSILSLKELIDSTPDISNDEKHYELARALADRIKHLTEKLFEARTTEIQMSAEVKSIQQYMNQLIPQLRIEKRAEFAANNIDYQPTTPKEVKAPKVRLSTEDKLAEGYAKLMKIPIEQAKMLMRNKLKDSCTCKVTPGICVVHK</sequence>
<organism evidence="1">
    <name type="scientific">viral metagenome</name>
    <dbReference type="NCBI Taxonomy" id="1070528"/>
    <lineage>
        <taxon>unclassified sequences</taxon>
        <taxon>metagenomes</taxon>
        <taxon>organismal metagenomes</taxon>
    </lineage>
</organism>
<proteinExistence type="predicted"/>
<name>A0A6M3L914_9ZZZZ</name>
<dbReference type="AlphaFoldDB" id="A0A6M3L914"/>
<evidence type="ECO:0000313" key="1">
    <source>
        <dbReference type="EMBL" id="QJA90923.1"/>
    </source>
</evidence>
<accession>A0A6M3L914</accession>
<gene>
    <name evidence="1" type="ORF">MM415B03513_0010</name>
</gene>
<reference evidence="1" key="1">
    <citation type="submission" date="2020-03" db="EMBL/GenBank/DDBJ databases">
        <title>The deep terrestrial virosphere.</title>
        <authorList>
            <person name="Holmfeldt K."/>
            <person name="Nilsson E."/>
            <person name="Simone D."/>
            <person name="Lopez-Fernandez M."/>
            <person name="Wu X."/>
            <person name="de Brujin I."/>
            <person name="Lundin D."/>
            <person name="Andersson A."/>
            <person name="Bertilsson S."/>
            <person name="Dopson M."/>
        </authorList>
    </citation>
    <scope>NUCLEOTIDE SEQUENCE</scope>
    <source>
        <strain evidence="1">MM415B03513</strain>
    </source>
</reference>